<evidence type="ECO:0000313" key="2">
    <source>
        <dbReference type="EMBL" id="EFP82669.2"/>
    </source>
</evidence>
<accession>E3KED6</accession>
<reference key="1">
    <citation type="submission" date="2007-01" db="EMBL/GenBank/DDBJ databases">
        <title>The Genome Sequence of Puccinia graminis f. sp. tritici Strain CRL 75-36-700-3.</title>
        <authorList>
            <consortium name="The Broad Institute Genome Sequencing Platform"/>
            <person name="Birren B."/>
            <person name="Lander E."/>
            <person name="Galagan J."/>
            <person name="Nusbaum C."/>
            <person name="Devon K."/>
            <person name="Cuomo C."/>
            <person name="Jaffe D."/>
            <person name="Butler J."/>
            <person name="Alvarez P."/>
            <person name="Gnerre S."/>
            <person name="Grabherr M."/>
            <person name="Mauceli E."/>
            <person name="Brockman W."/>
            <person name="Young S."/>
            <person name="LaButti K."/>
            <person name="Sykes S."/>
            <person name="DeCaprio D."/>
            <person name="Crawford M."/>
            <person name="Koehrsen M."/>
            <person name="Engels R."/>
            <person name="Montgomery P."/>
            <person name="Pearson M."/>
            <person name="Howarth C."/>
            <person name="Larson L."/>
            <person name="White J."/>
            <person name="Zeng Q."/>
            <person name="Kodira C."/>
            <person name="Yandava C."/>
            <person name="Alvarado L."/>
            <person name="O'Leary S."/>
            <person name="Szabo L."/>
            <person name="Dean R."/>
            <person name="Schein J."/>
        </authorList>
    </citation>
    <scope>NUCLEOTIDE SEQUENCE</scope>
    <source>
        <strain>CRL 75-36-700-3</strain>
    </source>
</reference>
<dbReference type="GeneID" id="10530052"/>
<protein>
    <submittedName>
        <fullName evidence="2">Uncharacterized protein</fullName>
    </submittedName>
</protein>
<dbReference type="EMBL" id="DS178283">
    <property type="protein sequence ID" value="EFP82669.2"/>
    <property type="molecule type" value="Genomic_DNA"/>
</dbReference>
<feature type="region of interest" description="Disordered" evidence="1">
    <location>
        <begin position="1"/>
        <end position="22"/>
    </location>
</feature>
<dbReference type="InParanoid" id="E3KED6"/>
<feature type="compositionally biased region" description="Polar residues" evidence="1">
    <location>
        <begin position="8"/>
        <end position="20"/>
    </location>
</feature>
<proteinExistence type="predicted"/>
<gene>
    <name evidence="2" type="ORF">PGTG_08865</name>
</gene>
<evidence type="ECO:0000313" key="3">
    <source>
        <dbReference type="Proteomes" id="UP000008783"/>
    </source>
</evidence>
<reference evidence="3" key="2">
    <citation type="journal article" date="2011" name="Proc. Natl. Acad. Sci. U.S.A.">
        <title>Obligate biotrophy features unraveled by the genomic analysis of rust fungi.</title>
        <authorList>
            <person name="Duplessis S."/>
            <person name="Cuomo C.A."/>
            <person name="Lin Y.-C."/>
            <person name="Aerts A."/>
            <person name="Tisserant E."/>
            <person name="Veneault-Fourrey C."/>
            <person name="Joly D.L."/>
            <person name="Hacquard S."/>
            <person name="Amselem J."/>
            <person name="Cantarel B.L."/>
            <person name="Chiu R."/>
            <person name="Coutinho P.M."/>
            <person name="Feau N."/>
            <person name="Field M."/>
            <person name="Frey P."/>
            <person name="Gelhaye E."/>
            <person name="Goldberg J."/>
            <person name="Grabherr M.G."/>
            <person name="Kodira C.D."/>
            <person name="Kohler A."/>
            <person name="Kuees U."/>
            <person name="Lindquist E.A."/>
            <person name="Lucas S.M."/>
            <person name="Mago R."/>
            <person name="Mauceli E."/>
            <person name="Morin E."/>
            <person name="Murat C."/>
            <person name="Pangilinan J.L."/>
            <person name="Park R."/>
            <person name="Pearson M."/>
            <person name="Quesneville H."/>
            <person name="Rouhier N."/>
            <person name="Sakthikumar S."/>
            <person name="Salamov A.A."/>
            <person name="Schmutz J."/>
            <person name="Selles B."/>
            <person name="Shapiro H."/>
            <person name="Tanguay P."/>
            <person name="Tuskan G.A."/>
            <person name="Henrissat B."/>
            <person name="Van de Peer Y."/>
            <person name="Rouze P."/>
            <person name="Ellis J.G."/>
            <person name="Dodds P.N."/>
            <person name="Schein J.E."/>
            <person name="Zhong S."/>
            <person name="Hamelin R.C."/>
            <person name="Grigoriev I.V."/>
            <person name="Szabo L.J."/>
            <person name="Martin F."/>
        </authorList>
    </citation>
    <scope>NUCLEOTIDE SEQUENCE [LARGE SCALE GENOMIC DNA]</scope>
    <source>
        <strain evidence="3">CRL 75-36-700-3 / race SCCL</strain>
    </source>
</reference>
<dbReference type="VEuPathDB" id="FungiDB:PGTG_08865"/>
<keyword evidence="3" id="KW-1185">Reference proteome</keyword>
<dbReference type="PANTHER" id="PTHR33069">
    <property type="entry name" value="CHROMOSOME 7, WHOLE GENOME SHOTGUN SEQUENCE-RELATED"/>
    <property type="match status" value="1"/>
</dbReference>
<dbReference type="KEGG" id="pgr:PGTG_08865"/>
<dbReference type="PANTHER" id="PTHR33069:SF3">
    <property type="entry name" value="DYNEIN HEAVY CHAIN TAIL DOMAIN-CONTAINING PROTEIN"/>
    <property type="match status" value="1"/>
</dbReference>
<dbReference type="AlphaFoldDB" id="E3KED6"/>
<dbReference type="RefSeq" id="XP_003327088.2">
    <property type="nucleotide sequence ID" value="XM_003327040.2"/>
</dbReference>
<organism evidence="2 3">
    <name type="scientific">Puccinia graminis f. sp. tritici (strain CRL 75-36-700-3 / race SCCL)</name>
    <name type="common">Black stem rust fungus</name>
    <dbReference type="NCBI Taxonomy" id="418459"/>
    <lineage>
        <taxon>Eukaryota</taxon>
        <taxon>Fungi</taxon>
        <taxon>Dikarya</taxon>
        <taxon>Basidiomycota</taxon>
        <taxon>Pucciniomycotina</taxon>
        <taxon>Pucciniomycetes</taxon>
        <taxon>Pucciniales</taxon>
        <taxon>Pucciniaceae</taxon>
        <taxon>Puccinia</taxon>
    </lineage>
</organism>
<feature type="region of interest" description="Disordered" evidence="1">
    <location>
        <begin position="264"/>
        <end position="305"/>
    </location>
</feature>
<evidence type="ECO:0000256" key="1">
    <source>
        <dbReference type="SAM" id="MobiDB-lite"/>
    </source>
</evidence>
<name>E3KED6_PUCGT</name>
<dbReference type="HOGENOM" id="CLU_575073_0_0_1"/>
<dbReference type="Proteomes" id="UP000008783">
    <property type="component" value="Unassembled WGS sequence"/>
</dbReference>
<sequence length="478" mass="54318">MVVMTDPNAESTVSSDSTPADNCDAREDTITIIRELTRVWKRHREPIDEKIASTKEALSIDESKALLFQLHTSILPILRQQIKELFSSDPDDQSDFAKKPHLYKHVDILGMTAKIDHTLDQIRRSVEHIACETRQSPSNNDREWGALKRYRTVALLERINSLLTSTSSFFPHYILLTWPNTDNRSLDRGHDFDDQSDSYDPREILVRKTDSYLDCIDRIIDSYHQSDLVYLRKGWQWCAEEFESYLPKIIGPINSAISEAKGHLSKPASTLQDDQPEAETDRSEVDSTDGSEDDRSSNSDVNNESESSRTYFVPIAQSVIPIIKLNRLLFKKLSGSTSSIQRLLTIDDTMLSSQEIESLKKQSELLPIYVNSLVEAILHIYNRSEAGGGLNYLQSLADLISNNFHSTINLITRHLVSSTLQRLADHPPSKDLIILKTWLLTVANQFAVASCNYRKVVTESIINRQLALVDIQVHMLHL</sequence>
<dbReference type="OrthoDB" id="10280627at2759"/>